<dbReference type="AlphaFoldDB" id="A0A2S0HX15"/>
<name>A0A2S0HX15_9FLAO</name>
<keyword evidence="1" id="KW-0732">Signal</keyword>
<dbReference type="PROSITE" id="PS51257">
    <property type="entry name" value="PROKAR_LIPOPROTEIN"/>
    <property type="match status" value="1"/>
</dbReference>
<evidence type="ECO:0000256" key="1">
    <source>
        <dbReference type="SAM" id="SignalP"/>
    </source>
</evidence>
<gene>
    <name evidence="2" type="ORF">C5O00_08255</name>
</gene>
<reference evidence="2 3" key="1">
    <citation type="submission" date="2018-02" db="EMBL/GenBank/DDBJ databases">
        <title>Genomic analysis of the strain RR4-38 isolated from a seawater recirculating aquaculture system.</title>
        <authorList>
            <person name="Kim Y.-S."/>
            <person name="Jang Y.H."/>
            <person name="Kim K.-H."/>
        </authorList>
    </citation>
    <scope>NUCLEOTIDE SEQUENCE [LARGE SCALE GENOMIC DNA]</scope>
    <source>
        <strain evidence="2 3">RR4-38</strain>
    </source>
</reference>
<feature type="signal peptide" evidence="1">
    <location>
        <begin position="1"/>
        <end position="25"/>
    </location>
</feature>
<protein>
    <submittedName>
        <fullName evidence="2">Uncharacterized protein</fullName>
    </submittedName>
</protein>
<accession>A0A2S0HX15</accession>
<feature type="chain" id="PRO_5015726410" evidence="1">
    <location>
        <begin position="26"/>
        <end position="179"/>
    </location>
</feature>
<keyword evidence="3" id="KW-1185">Reference proteome</keyword>
<dbReference type="Proteomes" id="UP000238442">
    <property type="component" value="Chromosome"/>
</dbReference>
<organism evidence="2 3">
    <name type="scientific">Pukyongia salina</name>
    <dbReference type="NCBI Taxonomy" id="2094025"/>
    <lineage>
        <taxon>Bacteria</taxon>
        <taxon>Pseudomonadati</taxon>
        <taxon>Bacteroidota</taxon>
        <taxon>Flavobacteriia</taxon>
        <taxon>Flavobacteriales</taxon>
        <taxon>Flavobacteriaceae</taxon>
        <taxon>Pukyongia</taxon>
    </lineage>
</organism>
<dbReference type="RefSeq" id="WP_105216409.1">
    <property type="nucleotide sequence ID" value="NZ_CP027062.1"/>
</dbReference>
<proteinExistence type="predicted"/>
<dbReference type="OrthoDB" id="955633at2"/>
<dbReference type="EMBL" id="CP027062">
    <property type="protein sequence ID" value="AVI51168.1"/>
    <property type="molecule type" value="Genomic_DNA"/>
</dbReference>
<evidence type="ECO:0000313" key="3">
    <source>
        <dbReference type="Proteomes" id="UP000238442"/>
    </source>
</evidence>
<evidence type="ECO:0000313" key="2">
    <source>
        <dbReference type="EMBL" id="AVI51168.1"/>
    </source>
</evidence>
<sequence length="179" mass="18541">MKTLKRSLLYAVICLGMAVSSCSNDDDNSNNNQGDNGGGELFSAMVDGSSFAASTDPATLIGATKTSANGMTTVTAQGSTNNGDFINFNIIGYNGPGTYQTGNNLTNPNFIQYGELVGQTATVWASNLATSAAGIGPGEIVITVDADGKLEGTFNFEGYNGQDMTTKMITQGEFKVSVD</sequence>
<dbReference type="KEGG" id="aue:C5O00_08255"/>
<dbReference type="InterPro" id="IPR046219">
    <property type="entry name" value="DUF6252"/>
</dbReference>
<dbReference type="Pfam" id="PF19765">
    <property type="entry name" value="DUF6252"/>
    <property type="match status" value="1"/>
</dbReference>